<evidence type="ECO:0000313" key="3">
    <source>
        <dbReference type="Proteomes" id="UP001198862"/>
    </source>
</evidence>
<reference evidence="2 3" key="1">
    <citation type="submission" date="2021-11" db="EMBL/GenBank/DDBJ databases">
        <authorList>
            <person name="Lee D.-H."/>
            <person name="Kim S.-B."/>
        </authorList>
    </citation>
    <scope>NUCLEOTIDE SEQUENCE [LARGE SCALE GENOMIC DNA]</scope>
    <source>
        <strain evidence="2 3">KCTC 52223</strain>
    </source>
</reference>
<sequence>MKPPTLFEVAGLNLGYGDLLGLVWIAVTLGLYGAGMIAQLRQFAREEPPDAKDG</sequence>
<organism evidence="2 3">
    <name type="scientific">Reyranella aquatilis</name>
    <dbReference type="NCBI Taxonomy" id="2035356"/>
    <lineage>
        <taxon>Bacteria</taxon>
        <taxon>Pseudomonadati</taxon>
        <taxon>Pseudomonadota</taxon>
        <taxon>Alphaproteobacteria</taxon>
        <taxon>Hyphomicrobiales</taxon>
        <taxon>Reyranellaceae</taxon>
        <taxon>Reyranella</taxon>
    </lineage>
</organism>
<gene>
    <name evidence="2" type="ORF">LJ725_22335</name>
</gene>
<accession>A0ABS8L054</accession>
<keyword evidence="1" id="KW-0472">Membrane</keyword>
<dbReference type="RefSeq" id="WP_230553153.1">
    <property type="nucleotide sequence ID" value="NZ_JAJISD010000011.1"/>
</dbReference>
<dbReference type="EMBL" id="JAJISD010000011">
    <property type="protein sequence ID" value="MCC8431724.1"/>
    <property type="molecule type" value="Genomic_DNA"/>
</dbReference>
<evidence type="ECO:0000313" key="2">
    <source>
        <dbReference type="EMBL" id="MCC8431724.1"/>
    </source>
</evidence>
<proteinExistence type="predicted"/>
<name>A0ABS8L054_9HYPH</name>
<keyword evidence="1" id="KW-1133">Transmembrane helix</keyword>
<feature type="transmembrane region" description="Helical" evidence="1">
    <location>
        <begin position="20"/>
        <end position="38"/>
    </location>
</feature>
<keyword evidence="3" id="KW-1185">Reference proteome</keyword>
<evidence type="ECO:0000256" key="1">
    <source>
        <dbReference type="SAM" id="Phobius"/>
    </source>
</evidence>
<protein>
    <submittedName>
        <fullName evidence="2">Uncharacterized protein</fullName>
    </submittedName>
</protein>
<dbReference type="Proteomes" id="UP001198862">
    <property type="component" value="Unassembled WGS sequence"/>
</dbReference>
<comment type="caution">
    <text evidence="2">The sequence shown here is derived from an EMBL/GenBank/DDBJ whole genome shotgun (WGS) entry which is preliminary data.</text>
</comment>
<keyword evidence="1" id="KW-0812">Transmembrane</keyword>